<keyword evidence="5" id="KW-1185">Reference proteome</keyword>
<feature type="region of interest" description="Disordered" evidence="2">
    <location>
        <begin position="1"/>
        <end position="34"/>
    </location>
</feature>
<name>A0A165YAP7_9AGAM</name>
<dbReference type="Proteomes" id="UP000076798">
    <property type="component" value="Unassembled WGS sequence"/>
</dbReference>
<evidence type="ECO:0000313" key="5">
    <source>
        <dbReference type="Proteomes" id="UP000076798"/>
    </source>
</evidence>
<proteinExistence type="predicted"/>
<dbReference type="Pfam" id="PF03357">
    <property type="entry name" value="Snf7"/>
    <property type="match status" value="1"/>
</dbReference>
<dbReference type="OrthoDB" id="10252926at2759"/>
<keyword evidence="3" id="KW-0812">Transmembrane</keyword>
<keyword evidence="1" id="KW-0175">Coiled coil</keyword>
<evidence type="ECO:0000313" key="4">
    <source>
        <dbReference type="EMBL" id="KZT33049.1"/>
    </source>
</evidence>
<organism evidence="4 5">
    <name type="scientific">Sistotremastrum suecicum HHB10207 ss-3</name>
    <dbReference type="NCBI Taxonomy" id="1314776"/>
    <lineage>
        <taxon>Eukaryota</taxon>
        <taxon>Fungi</taxon>
        <taxon>Dikarya</taxon>
        <taxon>Basidiomycota</taxon>
        <taxon>Agaricomycotina</taxon>
        <taxon>Agaricomycetes</taxon>
        <taxon>Sistotremastrales</taxon>
        <taxon>Sistotremastraceae</taxon>
        <taxon>Sistotremastrum</taxon>
    </lineage>
</organism>
<accession>A0A165YAP7</accession>
<dbReference type="STRING" id="1314776.A0A165YAP7"/>
<gene>
    <name evidence="4" type="ORF">SISSUDRAFT_1066451</name>
</gene>
<dbReference type="InterPro" id="IPR005024">
    <property type="entry name" value="Snf7_fam"/>
</dbReference>
<dbReference type="GO" id="GO:0007034">
    <property type="term" value="P:vacuolar transport"/>
    <property type="evidence" value="ECO:0007669"/>
    <property type="project" value="InterPro"/>
</dbReference>
<evidence type="ECO:0000256" key="3">
    <source>
        <dbReference type="SAM" id="Phobius"/>
    </source>
</evidence>
<protein>
    <submittedName>
        <fullName evidence="4">Uncharacterized protein</fullName>
    </submittedName>
</protein>
<dbReference type="PANTHER" id="PTHR10476">
    <property type="entry name" value="CHARGED MULTIVESICULAR BODY PROTEIN"/>
    <property type="match status" value="1"/>
</dbReference>
<sequence>MSLPTHEPSTTESLGCSPDLAESSQAPGHNLDGELPNPWMMQALERSFESLEATFSELVTQFVSMRKAAANDGDNQALSSPYDSSILERNAHEMKLSLADQSRACQKLDLTPRVQELIEAQTGLIIAHFDTKIQEVQPPQRTDRPMILTVSASHFTLLVVTVASLFLIPLLVICARDQLHRSQDRDRRRSIRKNERMLQRAEVQIDREESTLRRQEKRLMMEVRNSFVTENQDECRRHAADLVRTRKALLRFKDIRRLLHQFGMQFRLFNAKREIASTLSGATQIMSSVIRSGTRKSDLFSEKLEILQDDFDSAEYGGDVVARMIEALKEHSDYAEEDDNNEREIDQIFAELGVVGNQTEVAGSQDPKPFVQVSDAAAAKSSIQVDIGAESADNDLTVEVMMQRLRRLRTASDLGPDDKHFQSS</sequence>
<evidence type="ECO:0000256" key="2">
    <source>
        <dbReference type="SAM" id="MobiDB-lite"/>
    </source>
</evidence>
<reference evidence="4 5" key="1">
    <citation type="journal article" date="2016" name="Mol. Biol. Evol.">
        <title>Comparative Genomics of Early-Diverging Mushroom-Forming Fungi Provides Insights into the Origins of Lignocellulose Decay Capabilities.</title>
        <authorList>
            <person name="Nagy L.G."/>
            <person name="Riley R."/>
            <person name="Tritt A."/>
            <person name="Adam C."/>
            <person name="Daum C."/>
            <person name="Floudas D."/>
            <person name="Sun H."/>
            <person name="Yadav J.S."/>
            <person name="Pangilinan J."/>
            <person name="Larsson K.H."/>
            <person name="Matsuura K."/>
            <person name="Barry K."/>
            <person name="Labutti K."/>
            <person name="Kuo R."/>
            <person name="Ohm R.A."/>
            <person name="Bhattacharya S.S."/>
            <person name="Shirouzu T."/>
            <person name="Yoshinaga Y."/>
            <person name="Martin F.M."/>
            <person name="Grigoriev I.V."/>
            <person name="Hibbett D.S."/>
        </authorList>
    </citation>
    <scope>NUCLEOTIDE SEQUENCE [LARGE SCALE GENOMIC DNA]</scope>
    <source>
        <strain evidence="4 5">HHB10207 ss-3</strain>
    </source>
</reference>
<keyword evidence="3" id="KW-0472">Membrane</keyword>
<evidence type="ECO:0000256" key="1">
    <source>
        <dbReference type="SAM" id="Coils"/>
    </source>
</evidence>
<feature type="transmembrane region" description="Helical" evidence="3">
    <location>
        <begin position="155"/>
        <end position="175"/>
    </location>
</feature>
<feature type="coiled-coil region" evidence="1">
    <location>
        <begin position="191"/>
        <end position="218"/>
    </location>
</feature>
<dbReference type="AlphaFoldDB" id="A0A165YAP7"/>
<dbReference type="Gene3D" id="6.10.140.1230">
    <property type="match status" value="1"/>
</dbReference>
<dbReference type="EMBL" id="KV428271">
    <property type="protein sequence ID" value="KZT33049.1"/>
    <property type="molecule type" value="Genomic_DNA"/>
</dbReference>
<keyword evidence="3" id="KW-1133">Transmembrane helix</keyword>